<dbReference type="EMBL" id="CAJNOG010000071">
    <property type="protein sequence ID" value="CAF0889122.1"/>
    <property type="molecule type" value="Genomic_DNA"/>
</dbReference>
<evidence type="ECO:0000313" key="7">
    <source>
        <dbReference type="EMBL" id="CAF3866206.1"/>
    </source>
</evidence>
<dbReference type="Pfam" id="PF00106">
    <property type="entry name" value="adh_short"/>
    <property type="match status" value="1"/>
</dbReference>
<protein>
    <submittedName>
        <fullName evidence="3">Uncharacterized protein</fullName>
    </submittedName>
</protein>
<dbReference type="EMBL" id="CAJNOE010000086">
    <property type="protein sequence ID" value="CAF0886597.1"/>
    <property type="molecule type" value="Genomic_DNA"/>
</dbReference>
<dbReference type="PRINTS" id="PR00080">
    <property type="entry name" value="SDRFAMILY"/>
</dbReference>
<dbReference type="PANTHER" id="PTHR43313:SF1">
    <property type="entry name" value="3BETA-HYDROXYSTEROID DEHYDROGENASE DHS-16"/>
    <property type="match status" value="1"/>
</dbReference>
<dbReference type="PANTHER" id="PTHR43313">
    <property type="entry name" value="SHORT-CHAIN DEHYDROGENASE/REDUCTASE FAMILY 9C"/>
    <property type="match status" value="1"/>
</dbReference>
<evidence type="ECO:0000256" key="2">
    <source>
        <dbReference type="RuleBase" id="RU000363"/>
    </source>
</evidence>
<dbReference type="Proteomes" id="UP000663891">
    <property type="component" value="Unassembled WGS sequence"/>
</dbReference>
<evidence type="ECO:0000313" key="5">
    <source>
        <dbReference type="EMBL" id="CAF1020860.1"/>
    </source>
</evidence>
<sequence>MVCWLIGLGIFIYISYRVYQHFYPTPDIDPRNKYVLISGCDSGFGHGLAIELDKQGFNVLAGVYSSNSKDSLGQILSSRATIFQLDITRQEDIDAAYELVSNKTKVLHALVNNAGIGAGGYIDWISLDFMRRMMDVNFFGHVAMTKKFLPLLIVRRDSRVVNICSVAGYLTKPGMSAYSASKYALESFSDCLRREMAVWGLRVSIIEPGFMKTNIVEGHDKSLSVLWNGLSDDTKERWGEDNLKQQIQEVLNNIFMKRAENPAKVVQALKHAVMNTVPQIRYRPGWQSSYVMFPISRGPAWLADMLMIRPSLKGTPPAGISKQLKE</sequence>
<dbReference type="Proteomes" id="UP000663881">
    <property type="component" value="Unassembled WGS sequence"/>
</dbReference>
<dbReference type="PRINTS" id="PR00081">
    <property type="entry name" value="GDHRDH"/>
</dbReference>
<keyword evidence="1" id="KW-0560">Oxidoreductase</keyword>
<evidence type="ECO:0000313" key="4">
    <source>
        <dbReference type="EMBL" id="CAF0889122.1"/>
    </source>
</evidence>
<dbReference type="InterPro" id="IPR036291">
    <property type="entry name" value="NAD(P)-bd_dom_sf"/>
</dbReference>
<dbReference type="Proteomes" id="UP000663868">
    <property type="component" value="Unassembled WGS sequence"/>
</dbReference>
<proteinExistence type="inferred from homology"/>
<dbReference type="EMBL" id="CAJOAZ010000057">
    <property type="protein sequence ID" value="CAF3510854.1"/>
    <property type="molecule type" value="Genomic_DNA"/>
</dbReference>
<dbReference type="Proteomes" id="UP000663860">
    <property type="component" value="Unassembled WGS sequence"/>
</dbReference>
<comment type="caution">
    <text evidence="3">The sequence shown here is derived from an EMBL/GenBank/DDBJ whole genome shotgun (WGS) entry which is preliminary data.</text>
</comment>
<dbReference type="Proteomes" id="UP000663845">
    <property type="component" value="Unassembled WGS sequence"/>
</dbReference>
<evidence type="ECO:0000313" key="6">
    <source>
        <dbReference type="EMBL" id="CAF3510854.1"/>
    </source>
</evidence>
<gene>
    <name evidence="3" type="ORF">IZO911_LOCUS11485</name>
    <name evidence="4" type="ORF">JYZ213_LOCUS9920</name>
    <name evidence="8" type="ORF">KXQ929_LOCUS24365</name>
    <name evidence="7" type="ORF">OKA104_LOCUS22325</name>
    <name evidence="6" type="ORF">OXD698_LOCUS1868</name>
    <name evidence="5" type="ORF">VCS650_LOCUS15787</name>
</gene>
<organism evidence="3 9">
    <name type="scientific">Adineta steineri</name>
    <dbReference type="NCBI Taxonomy" id="433720"/>
    <lineage>
        <taxon>Eukaryota</taxon>
        <taxon>Metazoa</taxon>
        <taxon>Spiralia</taxon>
        <taxon>Gnathifera</taxon>
        <taxon>Rotifera</taxon>
        <taxon>Eurotatoria</taxon>
        <taxon>Bdelloidea</taxon>
        <taxon>Adinetida</taxon>
        <taxon>Adinetidae</taxon>
        <taxon>Adineta</taxon>
    </lineage>
</organism>
<dbReference type="AlphaFoldDB" id="A0A813YMZ0"/>
<name>A0A813YMZ0_9BILA</name>
<reference evidence="3" key="1">
    <citation type="submission" date="2021-02" db="EMBL/GenBank/DDBJ databases">
        <authorList>
            <person name="Nowell W R."/>
        </authorList>
    </citation>
    <scope>NUCLEOTIDE SEQUENCE</scope>
</reference>
<dbReference type="InterPro" id="IPR002347">
    <property type="entry name" value="SDR_fam"/>
</dbReference>
<evidence type="ECO:0000256" key="1">
    <source>
        <dbReference type="ARBA" id="ARBA00023002"/>
    </source>
</evidence>
<dbReference type="SUPFAM" id="SSF51735">
    <property type="entry name" value="NAD(P)-binding Rossmann-fold domains"/>
    <property type="match status" value="1"/>
</dbReference>
<comment type="similarity">
    <text evidence="2">Belongs to the short-chain dehydrogenases/reductases (SDR) family.</text>
</comment>
<evidence type="ECO:0000313" key="9">
    <source>
        <dbReference type="Proteomes" id="UP000663860"/>
    </source>
</evidence>
<dbReference type="EMBL" id="CAJOBB010002016">
    <property type="protein sequence ID" value="CAF3929263.1"/>
    <property type="molecule type" value="Genomic_DNA"/>
</dbReference>
<dbReference type="GO" id="GO:0016491">
    <property type="term" value="F:oxidoreductase activity"/>
    <property type="evidence" value="ECO:0007669"/>
    <property type="project" value="UniProtKB-KW"/>
</dbReference>
<dbReference type="GO" id="GO:0008202">
    <property type="term" value="P:steroid metabolic process"/>
    <property type="evidence" value="ECO:0007669"/>
    <property type="project" value="TreeGrafter"/>
</dbReference>
<dbReference type="Gene3D" id="3.40.50.720">
    <property type="entry name" value="NAD(P)-binding Rossmann-like Domain"/>
    <property type="match status" value="1"/>
</dbReference>
<evidence type="ECO:0000313" key="3">
    <source>
        <dbReference type="EMBL" id="CAF0886597.1"/>
    </source>
</evidence>
<dbReference type="EMBL" id="CAJOAY010001617">
    <property type="protein sequence ID" value="CAF3866206.1"/>
    <property type="molecule type" value="Genomic_DNA"/>
</dbReference>
<dbReference type="EMBL" id="CAJNON010000138">
    <property type="protein sequence ID" value="CAF1020860.1"/>
    <property type="molecule type" value="Genomic_DNA"/>
</dbReference>
<evidence type="ECO:0000313" key="8">
    <source>
        <dbReference type="EMBL" id="CAF3929263.1"/>
    </source>
</evidence>
<dbReference type="OrthoDB" id="5296at2759"/>
<dbReference type="InterPro" id="IPR020904">
    <property type="entry name" value="Sc_DH/Rdtase_CS"/>
</dbReference>
<accession>A0A813YMZ0</accession>
<dbReference type="PROSITE" id="PS00061">
    <property type="entry name" value="ADH_SHORT"/>
    <property type="match status" value="1"/>
</dbReference>
<dbReference type="Proteomes" id="UP000663844">
    <property type="component" value="Unassembled WGS sequence"/>
</dbReference>